<dbReference type="InterPro" id="IPR039532">
    <property type="entry name" value="TetR_C_Firmicutes"/>
</dbReference>
<dbReference type="EMBL" id="FOXO01000027">
    <property type="protein sequence ID" value="SFQ25413.1"/>
    <property type="molecule type" value="Genomic_DNA"/>
</dbReference>
<dbReference type="InterPro" id="IPR001647">
    <property type="entry name" value="HTH_TetR"/>
</dbReference>
<keyword evidence="1 2" id="KW-0238">DNA-binding</keyword>
<dbReference type="Gene3D" id="1.10.357.10">
    <property type="entry name" value="Tetracycline Repressor, domain 2"/>
    <property type="match status" value="1"/>
</dbReference>
<dbReference type="AlphaFoldDB" id="A0A1I5X094"/>
<dbReference type="GO" id="GO:0003677">
    <property type="term" value="F:DNA binding"/>
    <property type="evidence" value="ECO:0007669"/>
    <property type="project" value="UniProtKB-UniRule"/>
</dbReference>
<keyword evidence="5" id="KW-1185">Reference proteome</keyword>
<dbReference type="InterPro" id="IPR050624">
    <property type="entry name" value="HTH-type_Tx_Regulator"/>
</dbReference>
<dbReference type="SUPFAM" id="SSF46689">
    <property type="entry name" value="Homeodomain-like"/>
    <property type="match status" value="1"/>
</dbReference>
<dbReference type="RefSeq" id="WP_074890573.1">
    <property type="nucleotide sequence ID" value="NZ_FOXO01000027.1"/>
</dbReference>
<evidence type="ECO:0000256" key="1">
    <source>
        <dbReference type="ARBA" id="ARBA00023125"/>
    </source>
</evidence>
<sequence length="186" mass="20932">MTASGETKILHTKERIRNSLIQMLGNITIEKITIKELCMTAGINRTTFYKYYGSQYDVLNEIASIYISKTTALLMENLAEDRKIADDLVNALQFIKDNANFFILFLGKDNLNPISDISSLLPDFNKFVLASMRNSSITEYEKKYLSSFVLHGSVKMISDWISDGCSLSCQKMCSLILNTSGRVIGI</sequence>
<evidence type="ECO:0000313" key="5">
    <source>
        <dbReference type="Proteomes" id="UP000182624"/>
    </source>
</evidence>
<reference evidence="5" key="1">
    <citation type="submission" date="2016-10" db="EMBL/GenBank/DDBJ databases">
        <authorList>
            <person name="Varghese N."/>
            <person name="Submissions S."/>
        </authorList>
    </citation>
    <scope>NUCLEOTIDE SEQUENCE [LARGE SCALE GENOMIC DNA]</scope>
    <source>
        <strain evidence="5">P18</strain>
    </source>
</reference>
<dbReference type="PANTHER" id="PTHR43479">
    <property type="entry name" value="ACREF/ENVCD OPERON REPRESSOR-RELATED"/>
    <property type="match status" value="1"/>
</dbReference>
<proteinExistence type="predicted"/>
<evidence type="ECO:0000256" key="2">
    <source>
        <dbReference type="PROSITE-ProRule" id="PRU00335"/>
    </source>
</evidence>
<protein>
    <submittedName>
        <fullName evidence="4">DNA-binding transcriptional regulator, AcrR family</fullName>
    </submittedName>
</protein>
<feature type="DNA-binding region" description="H-T-H motif" evidence="2">
    <location>
        <begin position="33"/>
        <end position="52"/>
    </location>
</feature>
<dbReference type="InterPro" id="IPR009057">
    <property type="entry name" value="Homeodomain-like_sf"/>
</dbReference>
<organism evidence="4 5">
    <name type="scientific">Butyrivibrio proteoclasticus</name>
    <dbReference type="NCBI Taxonomy" id="43305"/>
    <lineage>
        <taxon>Bacteria</taxon>
        <taxon>Bacillati</taxon>
        <taxon>Bacillota</taxon>
        <taxon>Clostridia</taxon>
        <taxon>Lachnospirales</taxon>
        <taxon>Lachnospiraceae</taxon>
        <taxon>Butyrivibrio</taxon>
    </lineage>
</organism>
<dbReference type="Proteomes" id="UP000182624">
    <property type="component" value="Unassembled WGS sequence"/>
</dbReference>
<dbReference type="OrthoDB" id="9810250at2"/>
<dbReference type="PANTHER" id="PTHR43479:SF11">
    <property type="entry name" value="ACREF_ENVCD OPERON REPRESSOR-RELATED"/>
    <property type="match status" value="1"/>
</dbReference>
<accession>A0A1I5X094</accession>
<dbReference type="PROSITE" id="PS50977">
    <property type="entry name" value="HTH_TETR_2"/>
    <property type="match status" value="1"/>
</dbReference>
<gene>
    <name evidence="4" type="ORF">SAMN04487928_12712</name>
</gene>
<evidence type="ECO:0000259" key="3">
    <source>
        <dbReference type="PROSITE" id="PS50977"/>
    </source>
</evidence>
<dbReference type="Pfam" id="PF14278">
    <property type="entry name" value="TetR_C_8"/>
    <property type="match status" value="1"/>
</dbReference>
<evidence type="ECO:0000313" key="4">
    <source>
        <dbReference type="EMBL" id="SFQ25413.1"/>
    </source>
</evidence>
<feature type="domain" description="HTH tetR-type" evidence="3">
    <location>
        <begin position="10"/>
        <end position="70"/>
    </location>
</feature>
<name>A0A1I5X094_9FIRM</name>